<reference evidence="2" key="1">
    <citation type="journal article" date="2020" name="Nat. Commun.">
        <title>Large-scale genome sequencing of mycorrhizal fungi provides insights into the early evolution of symbiotic traits.</title>
        <authorList>
            <person name="Miyauchi S."/>
            <person name="Kiss E."/>
            <person name="Kuo A."/>
            <person name="Drula E."/>
            <person name="Kohler A."/>
            <person name="Sanchez-Garcia M."/>
            <person name="Morin E."/>
            <person name="Andreopoulos B."/>
            <person name="Barry K.W."/>
            <person name="Bonito G."/>
            <person name="Buee M."/>
            <person name="Carver A."/>
            <person name="Chen C."/>
            <person name="Cichocki N."/>
            <person name="Clum A."/>
            <person name="Culley D."/>
            <person name="Crous P.W."/>
            <person name="Fauchery L."/>
            <person name="Girlanda M."/>
            <person name="Hayes R.D."/>
            <person name="Keri Z."/>
            <person name="LaButti K."/>
            <person name="Lipzen A."/>
            <person name="Lombard V."/>
            <person name="Magnuson J."/>
            <person name="Maillard F."/>
            <person name="Murat C."/>
            <person name="Nolan M."/>
            <person name="Ohm R.A."/>
            <person name="Pangilinan J."/>
            <person name="Pereira M.F."/>
            <person name="Perotto S."/>
            <person name="Peter M."/>
            <person name="Pfister S."/>
            <person name="Riley R."/>
            <person name="Sitrit Y."/>
            <person name="Stielow J.B."/>
            <person name="Szollosi G."/>
            <person name="Zifcakova L."/>
            <person name="Stursova M."/>
            <person name="Spatafora J.W."/>
            <person name="Tedersoo L."/>
            <person name="Vaario L.M."/>
            <person name="Yamada A."/>
            <person name="Yan M."/>
            <person name="Wang P."/>
            <person name="Xu J."/>
            <person name="Bruns T."/>
            <person name="Baldrian P."/>
            <person name="Vilgalys R."/>
            <person name="Dunand C."/>
            <person name="Henrissat B."/>
            <person name="Grigoriev I.V."/>
            <person name="Hibbett D."/>
            <person name="Nagy L.G."/>
            <person name="Martin F.M."/>
        </authorList>
    </citation>
    <scope>NUCLEOTIDE SEQUENCE</scope>
    <source>
        <strain evidence="2">UH-Tt-Lm1</strain>
    </source>
</reference>
<gene>
    <name evidence="2" type="ORF">BJ322DRAFT_1105640</name>
</gene>
<evidence type="ECO:0000313" key="3">
    <source>
        <dbReference type="Proteomes" id="UP000736335"/>
    </source>
</evidence>
<dbReference type="Proteomes" id="UP000736335">
    <property type="component" value="Unassembled WGS sequence"/>
</dbReference>
<evidence type="ECO:0000313" key="2">
    <source>
        <dbReference type="EMBL" id="KAF9789778.1"/>
    </source>
</evidence>
<dbReference type="AlphaFoldDB" id="A0A9P6L9U4"/>
<comment type="caution">
    <text evidence="2">The sequence shown here is derived from an EMBL/GenBank/DDBJ whole genome shotgun (WGS) entry which is preliminary data.</text>
</comment>
<dbReference type="EMBL" id="WIUZ02000003">
    <property type="protein sequence ID" value="KAF9789778.1"/>
    <property type="molecule type" value="Genomic_DNA"/>
</dbReference>
<dbReference type="OrthoDB" id="2803082at2759"/>
<accession>A0A9P6L9U4</accession>
<feature type="region of interest" description="Disordered" evidence="1">
    <location>
        <begin position="72"/>
        <end position="94"/>
    </location>
</feature>
<evidence type="ECO:0000256" key="1">
    <source>
        <dbReference type="SAM" id="MobiDB-lite"/>
    </source>
</evidence>
<proteinExistence type="predicted"/>
<sequence length="309" mass="34226">MSITELHHGESSGTIPDAYGLDAIASYWDATRASLRTRALLSQSDTALPSFTFAGENHPIIYWQTLPNTQPAQDIQPGASSLPDPAGVSSVPRQICPTPFDDVMRYYNTGYEGSAGARSWPTGEAHSSDVALVMPSVASSLPPATTFPENWVKIPQRIYHHGSKQWSYRRSEPIRFSTEDHPGINLGDALRKDLTRLTGSEDPMLQGLSGAISCRLLFPGYPENNGSRQIPTQDWTKARQPIRRSKLAYEVARKLDRYLTQLARINPDGTVEDCWRVGHGFMHIDNMFLVSLESVSKGSFQPEIWVAAP</sequence>
<protein>
    <submittedName>
        <fullName evidence="2">Uncharacterized protein</fullName>
    </submittedName>
</protein>
<organism evidence="2 3">
    <name type="scientific">Thelephora terrestris</name>
    <dbReference type="NCBI Taxonomy" id="56493"/>
    <lineage>
        <taxon>Eukaryota</taxon>
        <taxon>Fungi</taxon>
        <taxon>Dikarya</taxon>
        <taxon>Basidiomycota</taxon>
        <taxon>Agaricomycotina</taxon>
        <taxon>Agaricomycetes</taxon>
        <taxon>Thelephorales</taxon>
        <taxon>Thelephoraceae</taxon>
        <taxon>Thelephora</taxon>
    </lineage>
</organism>
<keyword evidence="3" id="KW-1185">Reference proteome</keyword>
<reference evidence="2" key="2">
    <citation type="submission" date="2020-11" db="EMBL/GenBank/DDBJ databases">
        <authorList>
            <consortium name="DOE Joint Genome Institute"/>
            <person name="Kuo A."/>
            <person name="Miyauchi S."/>
            <person name="Kiss E."/>
            <person name="Drula E."/>
            <person name="Kohler A."/>
            <person name="Sanchez-Garcia M."/>
            <person name="Andreopoulos B."/>
            <person name="Barry K.W."/>
            <person name="Bonito G."/>
            <person name="Buee M."/>
            <person name="Carver A."/>
            <person name="Chen C."/>
            <person name="Cichocki N."/>
            <person name="Clum A."/>
            <person name="Culley D."/>
            <person name="Crous P.W."/>
            <person name="Fauchery L."/>
            <person name="Girlanda M."/>
            <person name="Hayes R."/>
            <person name="Keri Z."/>
            <person name="Labutti K."/>
            <person name="Lipzen A."/>
            <person name="Lombard V."/>
            <person name="Magnuson J."/>
            <person name="Maillard F."/>
            <person name="Morin E."/>
            <person name="Murat C."/>
            <person name="Nolan M."/>
            <person name="Ohm R."/>
            <person name="Pangilinan J."/>
            <person name="Pereira M."/>
            <person name="Perotto S."/>
            <person name="Peter M."/>
            <person name="Riley R."/>
            <person name="Sitrit Y."/>
            <person name="Stielow B."/>
            <person name="Szollosi G."/>
            <person name="Zifcakova L."/>
            <person name="Stursova M."/>
            <person name="Spatafora J.W."/>
            <person name="Tedersoo L."/>
            <person name="Vaario L.-M."/>
            <person name="Yamada A."/>
            <person name="Yan M."/>
            <person name="Wang P."/>
            <person name="Xu J."/>
            <person name="Bruns T."/>
            <person name="Baldrian P."/>
            <person name="Vilgalys R."/>
            <person name="Henrissat B."/>
            <person name="Grigoriev I.V."/>
            <person name="Hibbett D."/>
            <person name="Nagy L.G."/>
            <person name="Martin F.M."/>
        </authorList>
    </citation>
    <scope>NUCLEOTIDE SEQUENCE</scope>
    <source>
        <strain evidence="2">UH-Tt-Lm1</strain>
    </source>
</reference>
<name>A0A9P6L9U4_9AGAM</name>